<dbReference type="RefSeq" id="WP_307240642.1">
    <property type="nucleotide sequence ID" value="NZ_JAUSUZ010000001.1"/>
</dbReference>
<name>A0AAE3W1A1_9ACTN</name>
<comment type="caution">
    <text evidence="1">The sequence shown here is derived from an EMBL/GenBank/DDBJ whole genome shotgun (WGS) entry which is preliminary data.</text>
</comment>
<proteinExistence type="predicted"/>
<keyword evidence="2" id="KW-1185">Reference proteome</keyword>
<organism evidence="1 2">
    <name type="scientific">Catenuloplanes indicus</name>
    <dbReference type="NCBI Taxonomy" id="137267"/>
    <lineage>
        <taxon>Bacteria</taxon>
        <taxon>Bacillati</taxon>
        <taxon>Actinomycetota</taxon>
        <taxon>Actinomycetes</taxon>
        <taxon>Micromonosporales</taxon>
        <taxon>Micromonosporaceae</taxon>
        <taxon>Catenuloplanes</taxon>
    </lineage>
</organism>
<sequence length="82" mass="8381">MLEVLDRLSVSTGSGVADTHDLHNASPTALAEGDALTDDDFVLDMTVVESTTPLVTLMCSTSDGCGNSCSTSACTTKASEPL</sequence>
<gene>
    <name evidence="1" type="ORF">J2S42_003613</name>
</gene>
<dbReference type="NCBIfam" id="TIGR04363">
    <property type="entry name" value="LD_lanti_pre"/>
    <property type="match status" value="1"/>
</dbReference>
<reference evidence="1 2" key="1">
    <citation type="submission" date="2023-07" db="EMBL/GenBank/DDBJ databases">
        <title>Sequencing the genomes of 1000 actinobacteria strains.</title>
        <authorList>
            <person name="Klenk H.-P."/>
        </authorList>
    </citation>
    <scope>NUCLEOTIDE SEQUENCE [LARGE SCALE GENOMIC DNA]</scope>
    <source>
        <strain evidence="1 2">DSM 44709</strain>
    </source>
</reference>
<evidence type="ECO:0000313" key="1">
    <source>
        <dbReference type="EMBL" id="MDQ0366944.1"/>
    </source>
</evidence>
<dbReference type="EMBL" id="JAUSUZ010000001">
    <property type="protein sequence ID" value="MDQ0366944.1"/>
    <property type="molecule type" value="Genomic_DNA"/>
</dbReference>
<dbReference type="InterPro" id="IPR027575">
    <property type="entry name" value="LD_lanti_pre"/>
</dbReference>
<protein>
    <submittedName>
        <fullName evidence="1">FxLD family lantipeptide</fullName>
    </submittedName>
</protein>
<dbReference type="AlphaFoldDB" id="A0AAE3W1A1"/>
<evidence type="ECO:0000313" key="2">
    <source>
        <dbReference type="Proteomes" id="UP001240236"/>
    </source>
</evidence>
<dbReference type="Proteomes" id="UP001240236">
    <property type="component" value="Unassembled WGS sequence"/>
</dbReference>
<accession>A0AAE3W1A1</accession>